<dbReference type="AlphaFoldDB" id="S8E8A1"/>
<dbReference type="EMBL" id="AUSU01002489">
    <property type="protein sequence ID" value="EPS68687.1"/>
    <property type="molecule type" value="Genomic_DNA"/>
</dbReference>
<feature type="non-terminal residue" evidence="1">
    <location>
        <position position="1"/>
    </location>
</feature>
<comment type="caution">
    <text evidence="1">The sequence shown here is derived from an EMBL/GenBank/DDBJ whole genome shotgun (WGS) entry which is preliminary data.</text>
</comment>
<organism evidence="1 2">
    <name type="scientific">Genlisea aurea</name>
    <dbReference type="NCBI Taxonomy" id="192259"/>
    <lineage>
        <taxon>Eukaryota</taxon>
        <taxon>Viridiplantae</taxon>
        <taxon>Streptophyta</taxon>
        <taxon>Embryophyta</taxon>
        <taxon>Tracheophyta</taxon>
        <taxon>Spermatophyta</taxon>
        <taxon>Magnoliopsida</taxon>
        <taxon>eudicotyledons</taxon>
        <taxon>Gunneridae</taxon>
        <taxon>Pentapetalae</taxon>
        <taxon>asterids</taxon>
        <taxon>lamiids</taxon>
        <taxon>Lamiales</taxon>
        <taxon>Lentibulariaceae</taxon>
        <taxon>Genlisea</taxon>
    </lineage>
</organism>
<reference evidence="1 2" key="1">
    <citation type="journal article" date="2013" name="BMC Genomics">
        <title>The miniature genome of a carnivorous plant Genlisea aurea contains a low number of genes and short non-coding sequences.</title>
        <authorList>
            <person name="Leushkin E.V."/>
            <person name="Sutormin R.A."/>
            <person name="Nabieva E.R."/>
            <person name="Penin A.A."/>
            <person name="Kondrashov A.S."/>
            <person name="Logacheva M.D."/>
        </authorList>
    </citation>
    <scope>NUCLEOTIDE SEQUENCE [LARGE SCALE GENOMIC DNA]</scope>
</reference>
<gene>
    <name evidence="1" type="ORF">M569_06081</name>
</gene>
<keyword evidence="2" id="KW-1185">Reference proteome</keyword>
<protein>
    <submittedName>
        <fullName evidence="1">Uncharacterized protein</fullName>
    </submittedName>
</protein>
<sequence>EKWATDIVYVEDGVLKRSEKMDHVKELKVLPNLLAVVESWLRDETKLEEKKKIKEKALINSTPQPFKMMSSKHMAYFR</sequence>
<accession>S8E8A1</accession>
<feature type="non-terminal residue" evidence="1">
    <location>
        <position position="78"/>
    </location>
</feature>
<evidence type="ECO:0000313" key="2">
    <source>
        <dbReference type="Proteomes" id="UP000015453"/>
    </source>
</evidence>
<proteinExistence type="predicted"/>
<dbReference type="Proteomes" id="UP000015453">
    <property type="component" value="Unassembled WGS sequence"/>
</dbReference>
<evidence type="ECO:0000313" key="1">
    <source>
        <dbReference type="EMBL" id="EPS68687.1"/>
    </source>
</evidence>
<dbReference type="OrthoDB" id="6512918at2759"/>
<name>S8E8A1_9LAMI</name>